<name>A0A220VHL9_9GAMM</name>
<keyword evidence="4" id="KW-1185">Reference proteome</keyword>
<organism evidence="3 4">
    <name type="scientific">Paraphotobacterium marinum</name>
    <dbReference type="NCBI Taxonomy" id="1755811"/>
    <lineage>
        <taxon>Bacteria</taxon>
        <taxon>Pseudomonadati</taxon>
        <taxon>Pseudomonadota</taxon>
        <taxon>Gammaproteobacteria</taxon>
        <taxon>Vibrionales</taxon>
        <taxon>Vibrionaceae</taxon>
        <taxon>Paraphotobacterium</taxon>
    </lineage>
</organism>
<protein>
    <submittedName>
        <fullName evidence="3">Amidohydrolase</fullName>
    </submittedName>
</protein>
<proteinExistence type="inferred from homology"/>
<accession>A0A220VHL9</accession>
<dbReference type="SUPFAM" id="SSF51556">
    <property type="entry name" value="Metallo-dependent hydrolases"/>
    <property type="match status" value="1"/>
</dbReference>
<keyword evidence="3" id="KW-0378">Hydrolase</keyword>
<dbReference type="Proteomes" id="UP000242175">
    <property type="component" value="Chromosome small"/>
</dbReference>
<dbReference type="InterPro" id="IPR032466">
    <property type="entry name" value="Metal_Hydrolase"/>
</dbReference>
<dbReference type="PANTHER" id="PTHR43569">
    <property type="entry name" value="AMIDOHYDROLASE"/>
    <property type="match status" value="1"/>
</dbReference>
<dbReference type="AlphaFoldDB" id="A0A220VHL9"/>
<dbReference type="OrthoDB" id="9787654at2"/>
<gene>
    <name evidence="3" type="ORF">CF386_11960</name>
</gene>
<evidence type="ECO:0000259" key="2">
    <source>
        <dbReference type="Pfam" id="PF04909"/>
    </source>
</evidence>
<dbReference type="EMBL" id="CP022356">
    <property type="protein sequence ID" value="ASK79750.1"/>
    <property type="molecule type" value="Genomic_DNA"/>
</dbReference>
<dbReference type="Pfam" id="PF04909">
    <property type="entry name" value="Amidohydro_2"/>
    <property type="match status" value="1"/>
</dbReference>
<reference evidence="3 4" key="1">
    <citation type="journal article" date="2016" name="Int. J. Syst. Evol. Microbiol.">
        <title>Paraphotobacterium marinum gen. nov., sp. nov., a member of the family Vibrionaceae, isolated from surface seawater.</title>
        <authorList>
            <person name="Huang Z."/>
            <person name="Dong C."/>
            <person name="Shao Z."/>
        </authorList>
    </citation>
    <scope>NUCLEOTIDE SEQUENCE [LARGE SCALE GENOMIC DNA]</scope>
    <source>
        <strain evidence="3 4">NSCS20N07D</strain>
    </source>
</reference>
<evidence type="ECO:0000313" key="3">
    <source>
        <dbReference type="EMBL" id="ASK79750.1"/>
    </source>
</evidence>
<sequence>MQKIIDPHLHFFNLDIGQYNWLKSENPPYWDDKGIIQKNFSEKDLMLGPHLNLESFVHVEAGFSNEQPSKEIEWLEKVISKPFKSIATCNLQQNHKLFNKNIEELKRFQSFIGVRDIIDQNGHKLLPNQEAMRNFEILNENKLIFELQIDKLSNTNNEFIKEITKAFPNIKFVLNHIGFPAYSHNNFDTMCLLKDLNQCENLYIKASGWEMMNRNYELIFVENIMSALINHFDTNKIMLASNFPLNLFKGSYEELWDNYFHILNDEQLTHKLTYQNAKNIYNI</sequence>
<evidence type="ECO:0000256" key="1">
    <source>
        <dbReference type="ARBA" id="ARBA00038310"/>
    </source>
</evidence>
<dbReference type="RefSeq" id="WP_089074658.1">
    <property type="nucleotide sequence ID" value="NZ_CBCSAM010000003.1"/>
</dbReference>
<feature type="domain" description="Amidohydrolase-related" evidence="2">
    <location>
        <begin position="5"/>
        <end position="282"/>
    </location>
</feature>
<evidence type="ECO:0000313" key="4">
    <source>
        <dbReference type="Proteomes" id="UP000242175"/>
    </source>
</evidence>
<comment type="similarity">
    <text evidence="1">Belongs to the metallo-dependent hydrolases superfamily.</text>
</comment>
<dbReference type="PANTHER" id="PTHR43569:SF2">
    <property type="entry name" value="AMIDOHYDROLASE-RELATED DOMAIN-CONTAINING PROTEIN"/>
    <property type="match status" value="1"/>
</dbReference>
<dbReference type="InterPro" id="IPR006680">
    <property type="entry name" value="Amidohydro-rel"/>
</dbReference>
<dbReference type="InterPro" id="IPR052350">
    <property type="entry name" value="Metallo-dep_Lactonases"/>
</dbReference>
<dbReference type="Gene3D" id="3.20.20.140">
    <property type="entry name" value="Metal-dependent hydrolases"/>
    <property type="match status" value="1"/>
</dbReference>
<dbReference type="KEGG" id="pmai:CF386_11960"/>
<dbReference type="GO" id="GO:0016787">
    <property type="term" value="F:hydrolase activity"/>
    <property type="evidence" value="ECO:0007669"/>
    <property type="project" value="UniProtKB-KW"/>
</dbReference>